<keyword evidence="1" id="KW-0227">DNA damage</keyword>
<dbReference type="GO" id="GO:0016787">
    <property type="term" value="F:hydrolase activity"/>
    <property type="evidence" value="ECO:0007669"/>
    <property type="project" value="UniProtKB-KW"/>
</dbReference>
<feature type="region of interest" description="Disordered" evidence="2">
    <location>
        <begin position="87"/>
        <end position="113"/>
    </location>
</feature>
<dbReference type="GO" id="GO:0043139">
    <property type="term" value="F:5'-3' DNA helicase activity"/>
    <property type="evidence" value="ECO:0007669"/>
    <property type="project" value="UniProtKB-EC"/>
</dbReference>
<organism evidence="4 5">
    <name type="scientific">Striga hermonthica</name>
    <name type="common">Purple witchweed</name>
    <name type="synonym">Buchnera hermonthica</name>
    <dbReference type="NCBI Taxonomy" id="68872"/>
    <lineage>
        <taxon>Eukaryota</taxon>
        <taxon>Viridiplantae</taxon>
        <taxon>Streptophyta</taxon>
        <taxon>Embryophyta</taxon>
        <taxon>Tracheophyta</taxon>
        <taxon>Spermatophyta</taxon>
        <taxon>Magnoliopsida</taxon>
        <taxon>eudicotyledons</taxon>
        <taxon>Gunneridae</taxon>
        <taxon>Pentapetalae</taxon>
        <taxon>asterids</taxon>
        <taxon>lamiids</taxon>
        <taxon>Lamiales</taxon>
        <taxon>Orobanchaceae</taxon>
        <taxon>Buchnereae</taxon>
        <taxon>Striga</taxon>
    </lineage>
</organism>
<evidence type="ECO:0000259" key="3">
    <source>
        <dbReference type="Pfam" id="PF05970"/>
    </source>
</evidence>
<dbReference type="InterPro" id="IPR010285">
    <property type="entry name" value="DNA_helicase_pif1-like_DEAD"/>
</dbReference>
<keyword evidence="1" id="KW-0234">DNA repair</keyword>
<evidence type="ECO:0000256" key="2">
    <source>
        <dbReference type="SAM" id="MobiDB-lite"/>
    </source>
</evidence>
<keyword evidence="1" id="KW-0067">ATP-binding</keyword>
<keyword evidence="1" id="KW-0233">DNA recombination</keyword>
<dbReference type="GO" id="GO:0006310">
    <property type="term" value="P:DNA recombination"/>
    <property type="evidence" value="ECO:0007669"/>
    <property type="project" value="UniProtKB-KW"/>
</dbReference>
<name>A0A9N7R558_STRHE</name>
<dbReference type="InterPro" id="IPR027417">
    <property type="entry name" value="P-loop_NTPase"/>
</dbReference>
<proteinExistence type="inferred from homology"/>
<evidence type="ECO:0000313" key="5">
    <source>
        <dbReference type="Proteomes" id="UP001153555"/>
    </source>
</evidence>
<dbReference type="SUPFAM" id="SSF52540">
    <property type="entry name" value="P-loop containing nucleoside triphosphate hydrolases"/>
    <property type="match status" value="2"/>
</dbReference>
<dbReference type="GO" id="GO:0006281">
    <property type="term" value="P:DNA repair"/>
    <property type="evidence" value="ECO:0007669"/>
    <property type="project" value="UniProtKB-KW"/>
</dbReference>
<comment type="cofactor">
    <cofactor evidence="1">
        <name>Mg(2+)</name>
        <dbReference type="ChEBI" id="CHEBI:18420"/>
    </cofactor>
</comment>
<keyword evidence="1 4" id="KW-0347">Helicase</keyword>
<keyword evidence="1" id="KW-0547">Nucleotide-binding</keyword>
<dbReference type="EC" id="5.6.2.3" evidence="1"/>
<protein>
    <recommendedName>
        <fullName evidence="1">ATP-dependent DNA helicase</fullName>
        <ecNumber evidence="1">5.6.2.3</ecNumber>
    </recommendedName>
</protein>
<dbReference type="Pfam" id="PF05970">
    <property type="entry name" value="PIF1"/>
    <property type="match status" value="1"/>
</dbReference>
<dbReference type="AlphaFoldDB" id="A0A9N7R558"/>
<keyword evidence="1" id="KW-0378">Hydrolase</keyword>
<comment type="similarity">
    <text evidence="1">Belongs to the helicase family.</text>
</comment>
<dbReference type="Proteomes" id="UP001153555">
    <property type="component" value="Unassembled WGS sequence"/>
</dbReference>
<evidence type="ECO:0000256" key="1">
    <source>
        <dbReference type="RuleBase" id="RU363044"/>
    </source>
</evidence>
<comment type="caution">
    <text evidence="4">The sequence shown here is derived from an EMBL/GenBank/DDBJ whole genome shotgun (WGS) entry which is preliminary data.</text>
</comment>
<dbReference type="PANTHER" id="PTHR10492">
    <property type="match status" value="1"/>
</dbReference>
<gene>
    <name evidence="4" type="ORF">SHERM_12718</name>
</gene>
<dbReference type="GO" id="GO:0005524">
    <property type="term" value="F:ATP binding"/>
    <property type="evidence" value="ECO:0007669"/>
    <property type="project" value="UniProtKB-KW"/>
</dbReference>
<dbReference type="GO" id="GO:0000723">
    <property type="term" value="P:telomere maintenance"/>
    <property type="evidence" value="ECO:0007669"/>
    <property type="project" value="InterPro"/>
</dbReference>
<dbReference type="PANTHER" id="PTHR10492:SF57">
    <property type="entry name" value="ATP-DEPENDENT DNA HELICASE"/>
    <property type="match status" value="1"/>
</dbReference>
<reference evidence="4" key="1">
    <citation type="submission" date="2019-12" db="EMBL/GenBank/DDBJ databases">
        <authorList>
            <person name="Scholes J."/>
        </authorList>
    </citation>
    <scope>NUCLEOTIDE SEQUENCE</scope>
</reference>
<keyword evidence="5" id="KW-1185">Reference proteome</keyword>
<feature type="compositionally biased region" description="Polar residues" evidence="2">
    <location>
        <begin position="87"/>
        <end position="96"/>
    </location>
</feature>
<dbReference type="EMBL" id="CACSLK010009714">
    <property type="protein sequence ID" value="CAA0811897.1"/>
    <property type="molecule type" value="Genomic_DNA"/>
</dbReference>
<comment type="catalytic activity">
    <reaction evidence="1">
        <text>ATP + H2O = ADP + phosphate + H(+)</text>
        <dbReference type="Rhea" id="RHEA:13065"/>
        <dbReference type="ChEBI" id="CHEBI:15377"/>
        <dbReference type="ChEBI" id="CHEBI:15378"/>
        <dbReference type="ChEBI" id="CHEBI:30616"/>
        <dbReference type="ChEBI" id="CHEBI:43474"/>
        <dbReference type="ChEBI" id="CHEBI:456216"/>
        <dbReference type="EC" id="5.6.2.3"/>
    </reaction>
</comment>
<dbReference type="Gene3D" id="3.40.50.300">
    <property type="entry name" value="P-loop containing nucleotide triphosphate hydrolases"/>
    <property type="match status" value="1"/>
</dbReference>
<evidence type="ECO:0000313" key="4">
    <source>
        <dbReference type="EMBL" id="CAA0811897.1"/>
    </source>
</evidence>
<accession>A0A9N7R558</accession>
<sequence>MSSGAPVTFQAVAVREGARLAALQRWRGRKKAQSCPGAVAGTSQPVSRLSPIVGSHKRAREVALRRLGNKRARSSCSGHNSACASSGVRVSQNRASNADDRTVPGSQAMRREAGAVQRGATVRSGSVVRPPAGANDGRHLLDNVPAAAYTLRVQRDCRYCGARKIVYETIKCCCSEGAIRLASAPLRAILKDLLLSNTSEAKFFRTCIRTINNQFAFTSLGVMYDKELSQRNNGVYTFRIQGQMYHFLNDLESSNNLQLYFHDTENEVSNRIIACPRLTENITVKVLKVLEGNPYARFFRGLSTVQNLSDCRIILRSVPGLDQRTYNQPTESEVAALWVDGSGSEEPCKRDIRVSCAGGASHRIQYYFGCYDPLQYPLMFPFGQVGWHQGIEKKNWTGAQSSGGHCRAVSFVSPWAAVDAEDIKHREEDEKKKGAFFVDGPGGTGKSFLYRALLATVQSRGCIALATATSGIVASMLPRCRTAHSRFKIPIDLSDMKFCTISKQSCLGSLIRESKLIVWDEAPMAKKDAIEALNLALKDLCGCDELFGGKVVVFGGDFRQVLPVLRRATRDETVGACLSSSYIWPLLTKLHLVENMRARLDPSFTEMLLRIGNGQECTYDEDLVKIPPSIAISEPLADDSLDELIRIIYPDLAHLTETELSVNRAILTTKNSFVDEVNAKLINEFPGDLVEYLSFEKVENPAHEAEYGDLINSLTPSGIPKHRLMLKKMHRLYYCRIWTLRKAFAMEQDWCAKNWIRMSSTLRFRLETLRARVFSSTEYRLNLYQKNNISFPTSASSFQSACVLQ</sequence>
<dbReference type="OrthoDB" id="1930928at2759"/>
<feature type="domain" description="DNA helicase Pif1-like DEAD-box helicase" evidence="3">
    <location>
        <begin position="431"/>
        <end position="617"/>
    </location>
</feature>